<evidence type="ECO:0000313" key="8">
    <source>
        <dbReference type="Proteomes" id="UP000662074"/>
    </source>
</evidence>
<feature type="domain" description="Tryptophan synthase beta chain-like PALP" evidence="6">
    <location>
        <begin position="30"/>
        <end position="295"/>
    </location>
</feature>
<organism evidence="7 8">
    <name type="scientific">Mucilaginibacter galii</name>
    <dbReference type="NCBI Taxonomy" id="2005073"/>
    <lineage>
        <taxon>Bacteria</taxon>
        <taxon>Pseudomonadati</taxon>
        <taxon>Bacteroidota</taxon>
        <taxon>Sphingobacteriia</taxon>
        <taxon>Sphingobacteriales</taxon>
        <taxon>Sphingobacteriaceae</taxon>
        <taxon>Mucilaginibacter</taxon>
    </lineage>
</organism>
<keyword evidence="3 5" id="KW-0663">Pyridoxal phosphate</keyword>
<evidence type="ECO:0000256" key="1">
    <source>
        <dbReference type="ARBA" id="ARBA00001933"/>
    </source>
</evidence>
<sequence length="313" mass="35130">MLGATIKLYNVSLMFDLEIFSPVHQWHHPEFAKQGLHVFIKRDDLIHPLISGNKWRKLKYILQKAYQEGKNHLVTFGGAYSNHLLATAAAAARFGLRSTGIVRGEEVNNDTLFLCRMHGMKLIFTDRESYRDKPALFDKFFGQDPNAYFIDEGGASAEAVTGCAEMVAELPIMYDHLFCACGTGTTAAGIITGLHENRNQTQFHAIPVFKNGEFMRAEIDRYLNIKANYELHKEYHFGGYAKTTPLLTHFIKNFVGSTGILIEPIYTGKMLFALLDLAKQGHFKAGSNILAIHSGGLFGLLGMKDKFNFERIS</sequence>
<protein>
    <submittedName>
        <fullName evidence="7">1-aminocyclopropane-1-carboxylate deaminase</fullName>
    </submittedName>
</protein>
<dbReference type="EMBL" id="BMDO01000004">
    <property type="protein sequence ID" value="GGI50773.1"/>
    <property type="molecule type" value="Genomic_DNA"/>
</dbReference>
<name>A0A917J8L7_9SPHI</name>
<evidence type="ECO:0000256" key="4">
    <source>
        <dbReference type="PIRSR" id="PIRSR006278-1"/>
    </source>
</evidence>
<dbReference type="GO" id="GO:0019148">
    <property type="term" value="F:D-cysteine desulfhydrase activity"/>
    <property type="evidence" value="ECO:0007669"/>
    <property type="project" value="TreeGrafter"/>
</dbReference>
<dbReference type="AlphaFoldDB" id="A0A917J8L7"/>
<dbReference type="SUPFAM" id="SSF53686">
    <property type="entry name" value="Tryptophan synthase beta subunit-like PLP-dependent enzymes"/>
    <property type="match status" value="1"/>
</dbReference>
<gene>
    <name evidence="7" type="ORF">GCM10011425_19850</name>
</gene>
<feature type="active site" description="Nucleophile" evidence="4">
    <location>
        <position position="81"/>
    </location>
</feature>
<dbReference type="Pfam" id="PF00291">
    <property type="entry name" value="PALP"/>
    <property type="match status" value="1"/>
</dbReference>
<reference evidence="7" key="1">
    <citation type="journal article" date="2014" name="Int. J. Syst. Evol. Microbiol.">
        <title>Complete genome sequence of Corynebacterium casei LMG S-19264T (=DSM 44701T), isolated from a smear-ripened cheese.</title>
        <authorList>
            <consortium name="US DOE Joint Genome Institute (JGI-PGF)"/>
            <person name="Walter F."/>
            <person name="Albersmeier A."/>
            <person name="Kalinowski J."/>
            <person name="Ruckert C."/>
        </authorList>
    </citation>
    <scope>NUCLEOTIDE SEQUENCE</scope>
    <source>
        <strain evidence="7">CCM 8711</strain>
    </source>
</reference>
<comment type="similarity">
    <text evidence="2">Belongs to the ACC deaminase/D-cysteine desulfhydrase family.</text>
</comment>
<dbReference type="PANTHER" id="PTHR43780:SF2">
    <property type="entry name" value="1-AMINOCYCLOPROPANE-1-CARBOXYLATE DEAMINASE-RELATED"/>
    <property type="match status" value="1"/>
</dbReference>
<dbReference type="InterPro" id="IPR036052">
    <property type="entry name" value="TrpB-like_PALP_sf"/>
</dbReference>
<feature type="modified residue" description="N6-(pyridoxal phosphate)lysine" evidence="5">
    <location>
        <position position="54"/>
    </location>
</feature>
<evidence type="ECO:0000256" key="5">
    <source>
        <dbReference type="PIRSR" id="PIRSR006278-2"/>
    </source>
</evidence>
<dbReference type="Proteomes" id="UP000662074">
    <property type="component" value="Unassembled WGS sequence"/>
</dbReference>
<dbReference type="InterPro" id="IPR027278">
    <property type="entry name" value="ACCD_DCysDesulf"/>
</dbReference>
<accession>A0A917J8L7</accession>
<comment type="cofactor">
    <cofactor evidence="1">
        <name>pyridoxal 5'-phosphate</name>
        <dbReference type="ChEBI" id="CHEBI:597326"/>
    </cofactor>
</comment>
<comment type="caution">
    <text evidence="7">The sequence shown here is derived from an EMBL/GenBank/DDBJ whole genome shotgun (WGS) entry which is preliminary data.</text>
</comment>
<dbReference type="InterPro" id="IPR001926">
    <property type="entry name" value="TrpB-like_PALP"/>
</dbReference>
<evidence type="ECO:0000259" key="6">
    <source>
        <dbReference type="Pfam" id="PF00291"/>
    </source>
</evidence>
<keyword evidence="8" id="KW-1185">Reference proteome</keyword>
<dbReference type="Gene3D" id="3.40.50.1100">
    <property type="match status" value="2"/>
</dbReference>
<reference evidence="7" key="2">
    <citation type="submission" date="2020-09" db="EMBL/GenBank/DDBJ databases">
        <authorList>
            <person name="Sun Q."/>
            <person name="Sedlacek I."/>
        </authorList>
    </citation>
    <scope>NUCLEOTIDE SEQUENCE</scope>
    <source>
        <strain evidence="7">CCM 8711</strain>
    </source>
</reference>
<evidence type="ECO:0000256" key="3">
    <source>
        <dbReference type="ARBA" id="ARBA00022898"/>
    </source>
</evidence>
<dbReference type="PANTHER" id="PTHR43780">
    <property type="entry name" value="1-AMINOCYCLOPROPANE-1-CARBOXYLATE DEAMINASE-RELATED"/>
    <property type="match status" value="1"/>
</dbReference>
<evidence type="ECO:0000256" key="2">
    <source>
        <dbReference type="ARBA" id="ARBA00008639"/>
    </source>
</evidence>
<proteinExistence type="inferred from homology"/>
<dbReference type="PIRSF" id="PIRSF006278">
    <property type="entry name" value="ACCD_DCysDesulf"/>
    <property type="match status" value="1"/>
</dbReference>
<evidence type="ECO:0000313" key="7">
    <source>
        <dbReference type="EMBL" id="GGI50773.1"/>
    </source>
</evidence>